<keyword evidence="2" id="KW-0812">Transmembrane</keyword>
<evidence type="ECO:0000256" key="2">
    <source>
        <dbReference type="SAM" id="Phobius"/>
    </source>
</evidence>
<gene>
    <name evidence="3" type="ORF">GBV65_24345</name>
</gene>
<keyword evidence="2" id="KW-1133">Transmembrane helix</keyword>
<comment type="caution">
    <text evidence="3">The sequence shown here is derived from an EMBL/GenBank/DDBJ whole genome shotgun (WGS) entry which is preliminary data.</text>
</comment>
<reference evidence="3" key="1">
    <citation type="journal article" date="2018" name="Genome Biol.">
        <title>SKESA: strategic k-mer extension for scrupulous assemblies.</title>
        <authorList>
            <person name="Souvorov A."/>
            <person name="Agarwala R."/>
            <person name="Lipman D.J."/>
        </authorList>
    </citation>
    <scope>NUCLEOTIDE SEQUENCE</scope>
    <source>
        <strain evidence="3">Salmonella enterica</strain>
    </source>
</reference>
<reference evidence="3" key="2">
    <citation type="submission" date="2019-10" db="EMBL/GenBank/DDBJ databases">
        <authorList>
            <consortium name="NCBI Pathogen Detection Project"/>
        </authorList>
    </citation>
    <scope>NUCLEOTIDE SEQUENCE</scope>
    <source>
        <strain evidence="3">Salmonella enterica</strain>
    </source>
</reference>
<keyword evidence="1" id="KW-0175">Coiled coil</keyword>
<keyword evidence="2" id="KW-0472">Membrane</keyword>
<dbReference type="EMBL" id="DAAGAV010000071">
    <property type="protein sequence ID" value="HAB2310124.1"/>
    <property type="molecule type" value="Genomic_DNA"/>
</dbReference>
<name>A0A6X8XHE9_SALET</name>
<feature type="coiled-coil region" evidence="1">
    <location>
        <begin position="40"/>
        <end position="83"/>
    </location>
</feature>
<accession>A0A6X8XHE9</accession>
<evidence type="ECO:0000313" key="3">
    <source>
        <dbReference type="EMBL" id="HAB2310124.1"/>
    </source>
</evidence>
<feature type="transmembrane region" description="Helical" evidence="2">
    <location>
        <begin position="20"/>
        <end position="39"/>
    </location>
</feature>
<dbReference type="AlphaFoldDB" id="A0A6X8XHE9"/>
<evidence type="ECO:0000256" key="1">
    <source>
        <dbReference type="SAM" id="Coils"/>
    </source>
</evidence>
<protein>
    <submittedName>
        <fullName evidence="3">Zinc ribbon domain-containing protein</fullName>
    </submittedName>
</protein>
<proteinExistence type="predicted"/>
<organism evidence="3">
    <name type="scientific">Salmonella enterica I</name>
    <dbReference type="NCBI Taxonomy" id="59201"/>
    <lineage>
        <taxon>Bacteria</taxon>
        <taxon>Pseudomonadati</taxon>
        <taxon>Pseudomonadota</taxon>
        <taxon>Gammaproteobacteria</taxon>
        <taxon>Enterobacterales</taxon>
        <taxon>Enterobacteriaceae</taxon>
        <taxon>Salmonella</taxon>
    </lineage>
</organism>
<sequence length="107" mass="12284">MLSVLVGVFASKRGRSGIGWFLVSVVLSPLIAFIILLVIRDIASEERAQLEAYRRKVEEEKRLEAIENERKLKRQQMEGEKKTCPYCAESIKKEAIVCRFCGRELPQ</sequence>